<feature type="transmembrane region" description="Helical" evidence="10">
    <location>
        <begin position="93"/>
        <end position="116"/>
    </location>
</feature>
<evidence type="ECO:0000256" key="7">
    <source>
        <dbReference type="ARBA" id="ARBA00035120"/>
    </source>
</evidence>
<evidence type="ECO:0000256" key="2">
    <source>
        <dbReference type="ARBA" id="ARBA00022475"/>
    </source>
</evidence>
<evidence type="ECO:0000256" key="1">
    <source>
        <dbReference type="ARBA" id="ARBA00004651"/>
    </source>
</evidence>
<feature type="transmembrane region" description="Helical" evidence="10">
    <location>
        <begin position="30"/>
        <end position="53"/>
    </location>
</feature>
<comment type="function">
    <text evidence="9 10">Fluoride-specific ion channel. Important for reducing fluoride concentration in the cell, thus reducing its toxicity.</text>
</comment>
<dbReference type="GO" id="GO:0140114">
    <property type="term" value="P:cellular detoxification of fluoride"/>
    <property type="evidence" value="ECO:0007669"/>
    <property type="project" value="UniProtKB-UniRule"/>
</dbReference>
<evidence type="ECO:0000313" key="11">
    <source>
        <dbReference type="EMBL" id="OEH85798.1"/>
    </source>
</evidence>
<evidence type="ECO:0000256" key="8">
    <source>
        <dbReference type="ARBA" id="ARBA00035585"/>
    </source>
</evidence>
<evidence type="ECO:0000256" key="4">
    <source>
        <dbReference type="ARBA" id="ARBA00022989"/>
    </source>
</evidence>
<gene>
    <name evidence="10" type="primary">fluC</name>
    <name evidence="10" type="synonym">crcB</name>
    <name evidence="11" type="ORF">BHU72_03180</name>
</gene>
<dbReference type="EMBL" id="MJAT01000012">
    <property type="protein sequence ID" value="OEH85798.1"/>
    <property type="molecule type" value="Genomic_DNA"/>
</dbReference>
<organism evidence="11 12">
    <name type="scientific">Desulfuribacillus stibiiarsenatis</name>
    <dbReference type="NCBI Taxonomy" id="1390249"/>
    <lineage>
        <taxon>Bacteria</taxon>
        <taxon>Bacillati</taxon>
        <taxon>Bacillota</taxon>
        <taxon>Desulfuribacillia</taxon>
        <taxon>Desulfuribacillales</taxon>
        <taxon>Desulfuribacillaceae</taxon>
        <taxon>Desulfuribacillus</taxon>
    </lineage>
</organism>
<dbReference type="RefSeq" id="WP_069701881.1">
    <property type="nucleotide sequence ID" value="NZ_MJAT01000012.1"/>
</dbReference>
<evidence type="ECO:0000256" key="9">
    <source>
        <dbReference type="ARBA" id="ARBA00049940"/>
    </source>
</evidence>
<keyword evidence="10" id="KW-0915">Sodium</keyword>
<dbReference type="PROSITE" id="PS51257">
    <property type="entry name" value="PROKAR_LIPOPROTEIN"/>
    <property type="match status" value="1"/>
</dbReference>
<comment type="similarity">
    <text evidence="7 10">Belongs to the fluoride channel Fluc/FEX (TC 1.A.43) family.</text>
</comment>
<feature type="binding site" evidence="10">
    <location>
        <position position="74"/>
    </location>
    <ligand>
        <name>Na(+)</name>
        <dbReference type="ChEBI" id="CHEBI:29101"/>
        <note>structural</note>
    </ligand>
</feature>
<keyword evidence="4 10" id="KW-1133">Transmembrane helix</keyword>
<reference evidence="11 12" key="1">
    <citation type="submission" date="2016-09" db="EMBL/GenBank/DDBJ databases">
        <title>Desulfuribacillus arsenicus sp. nov., an obligately anaerobic, dissimilatory arsenic- and antimonate-reducing bacterium isolated from anoxic sediments.</title>
        <authorList>
            <person name="Abin C.A."/>
            <person name="Hollibaugh J.T."/>
        </authorList>
    </citation>
    <scope>NUCLEOTIDE SEQUENCE [LARGE SCALE GENOMIC DNA]</scope>
    <source>
        <strain evidence="11 12">MLFW-2</strain>
    </source>
</reference>
<protein>
    <recommendedName>
        <fullName evidence="10">Fluoride-specific ion channel FluC</fullName>
    </recommendedName>
</protein>
<evidence type="ECO:0000256" key="10">
    <source>
        <dbReference type="HAMAP-Rule" id="MF_00454"/>
    </source>
</evidence>
<comment type="subcellular location">
    <subcellularLocation>
        <location evidence="1 10">Cell membrane</location>
        <topology evidence="1 10">Multi-pass membrane protein</topology>
    </subcellularLocation>
</comment>
<dbReference type="InterPro" id="IPR003691">
    <property type="entry name" value="FluC"/>
</dbReference>
<keyword evidence="6 10" id="KW-0407">Ion channel</keyword>
<dbReference type="Pfam" id="PF02537">
    <property type="entry name" value="CRCB"/>
    <property type="match status" value="1"/>
</dbReference>
<dbReference type="Proteomes" id="UP000095255">
    <property type="component" value="Unassembled WGS sequence"/>
</dbReference>
<feature type="binding site" evidence="10">
    <location>
        <position position="71"/>
    </location>
    <ligand>
        <name>Na(+)</name>
        <dbReference type="ChEBI" id="CHEBI:29101"/>
        <note>structural</note>
    </ligand>
</feature>
<dbReference type="OrthoDB" id="9815830at2"/>
<name>A0A1E5L6X1_9FIRM</name>
<dbReference type="GO" id="GO:0062054">
    <property type="term" value="F:fluoride channel activity"/>
    <property type="evidence" value="ECO:0007669"/>
    <property type="project" value="UniProtKB-UniRule"/>
</dbReference>
<dbReference type="AlphaFoldDB" id="A0A1E5L6X1"/>
<comment type="caution">
    <text evidence="11">The sequence shown here is derived from an EMBL/GenBank/DDBJ whole genome shotgun (WGS) entry which is preliminary data.</text>
</comment>
<sequence>MKSSIFILIGGAIGASCRYLMNHALSFTEFPIWTISENLIGSLLLGILTGYVLIKSIPLHWQRGLGVGVCGGFTTMSTFVLDVVHLFQQQTLFLIMIYLFTSLFGGLIFAFIGMALGKRMASQQPKGATNYV</sequence>
<dbReference type="GO" id="GO:0005886">
    <property type="term" value="C:plasma membrane"/>
    <property type="evidence" value="ECO:0007669"/>
    <property type="project" value="UniProtKB-SubCell"/>
</dbReference>
<dbReference type="STRING" id="1390249.BHU72_03180"/>
<evidence type="ECO:0000313" key="12">
    <source>
        <dbReference type="Proteomes" id="UP000095255"/>
    </source>
</evidence>
<evidence type="ECO:0000256" key="3">
    <source>
        <dbReference type="ARBA" id="ARBA00022692"/>
    </source>
</evidence>
<keyword evidence="10" id="KW-0406">Ion transport</keyword>
<keyword evidence="3 10" id="KW-0812">Transmembrane</keyword>
<keyword evidence="2 10" id="KW-1003">Cell membrane</keyword>
<feature type="transmembrane region" description="Helical" evidence="10">
    <location>
        <begin position="65"/>
        <end position="87"/>
    </location>
</feature>
<comment type="catalytic activity">
    <reaction evidence="8">
        <text>fluoride(in) = fluoride(out)</text>
        <dbReference type="Rhea" id="RHEA:76159"/>
        <dbReference type="ChEBI" id="CHEBI:17051"/>
    </reaction>
    <physiologicalReaction direction="left-to-right" evidence="8">
        <dbReference type="Rhea" id="RHEA:76160"/>
    </physiologicalReaction>
</comment>
<dbReference type="PANTHER" id="PTHR28259">
    <property type="entry name" value="FLUORIDE EXPORT PROTEIN 1-RELATED"/>
    <property type="match status" value="1"/>
</dbReference>
<keyword evidence="10" id="KW-0479">Metal-binding</keyword>
<keyword evidence="12" id="KW-1185">Reference proteome</keyword>
<dbReference type="GO" id="GO:0046872">
    <property type="term" value="F:metal ion binding"/>
    <property type="evidence" value="ECO:0007669"/>
    <property type="project" value="UniProtKB-KW"/>
</dbReference>
<keyword evidence="5 10" id="KW-0472">Membrane</keyword>
<comment type="activity regulation">
    <text evidence="10">Na(+) is not transported, but it plays an essential structural role and its presence is essential for fluoride channel function.</text>
</comment>
<dbReference type="HAMAP" id="MF_00454">
    <property type="entry name" value="FluC"/>
    <property type="match status" value="1"/>
</dbReference>
<evidence type="ECO:0000256" key="5">
    <source>
        <dbReference type="ARBA" id="ARBA00023136"/>
    </source>
</evidence>
<dbReference type="PANTHER" id="PTHR28259:SF1">
    <property type="entry name" value="FLUORIDE EXPORT PROTEIN 1-RELATED"/>
    <property type="match status" value="1"/>
</dbReference>
<accession>A0A1E5L6X1</accession>
<evidence type="ECO:0000256" key="6">
    <source>
        <dbReference type="ARBA" id="ARBA00023303"/>
    </source>
</evidence>
<keyword evidence="10" id="KW-0813">Transport</keyword>
<proteinExistence type="inferred from homology"/>